<name>A0ACD3QK06_LARCR</name>
<organism evidence="1 2">
    <name type="scientific">Larimichthys crocea</name>
    <name type="common">Large yellow croaker</name>
    <name type="synonym">Pseudosciaena crocea</name>
    <dbReference type="NCBI Taxonomy" id="215358"/>
    <lineage>
        <taxon>Eukaryota</taxon>
        <taxon>Metazoa</taxon>
        <taxon>Chordata</taxon>
        <taxon>Craniata</taxon>
        <taxon>Vertebrata</taxon>
        <taxon>Euteleostomi</taxon>
        <taxon>Actinopterygii</taxon>
        <taxon>Neopterygii</taxon>
        <taxon>Teleostei</taxon>
        <taxon>Neoteleostei</taxon>
        <taxon>Acanthomorphata</taxon>
        <taxon>Eupercaria</taxon>
        <taxon>Sciaenidae</taxon>
        <taxon>Larimichthys</taxon>
    </lineage>
</organism>
<proteinExistence type="predicted"/>
<gene>
    <name evidence="1" type="ORF">E3U43_011272</name>
</gene>
<evidence type="ECO:0000313" key="1">
    <source>
        <dbReference type="EMBL" id="TMS07179.1"/>
    </source>
</evidence>
<evidence type="ECO:0000313" key="2">
    <source>
        <dbReference type="Proteomes" id="UP000793456"/>
    </source>
</evidence>
<dbReference type="Proteomes" id="UP000793456">
    <property type="component" value="Chromosome XVIII"/>
</dbReference>
<feature type="non-terminal residue" evidence="1">
    <location>
        <position position="84"/>
    </location>
</feature>
<accession>A0ACD3QK06</accession>
<comment type="caution">
    <text evidence="1">The sequence shown here is derived from an EMBL/GenBank/DDBJ whole genome shotgun (WGS) entry which is preliminary data.</text>
</comment>
<keyword evidence="2" id="KW-1185">Reference proteome</keyword>
<protein>
    <submittedName>
        <fullName evidence="1">Uncharacterized protein</fullName>
    </submittedName>
</protein>
<sequence>MERNTTFPLFPGNHSLTNSTCSRDNVLKTVVFPVLYSFLFLVGLSLNAVAVWVFFRIPSKSHFIIYLKNIVVAGCHYDLHIPFQ</sequence>
<dbReference type="EMBL" id="CM011691">
    <property type="protein sequence ID" value="TMS07179.1"/>
    <property type="molecule type" value="Genomic_DNA"/>
</dbReference>
<reference evidence="1" key="1">
    <citation type="submission" date="2018-11" db="EMBL/GenBank/DDBJ databases">
        <title>The sequence and de novo assembly of Larimichthys crocea genome using PacBio and Hi-C technologies.</title>
        <authorList>
            <person name="Xu P."/>
            <person name="Chen B."/>
            <person name="Zhou Z."/>
            <person name="Ke Q."/>
            <person name="Wu Y."/>
            <person name="Bai H."/>
            <person name="Pu F."/>
        </authorList>
    </citation>
    <scope>NUCLEOTIDE SEQUENCE</scope>
    <source>
        <tissue evidence="1">Muscle</tissue>
    </source>
</reference>